<reference evidence="1 2" key="1">
    <citation type="journal article" date="2020" name="Cell">
        <title>Large-Scale Comparative Analyses of Tick Genomes Elucidate Their Genetic Diversity and Vector Capacities.</title>
        <authorList>
            <consortium name="Tick Genome and Microbiome Consortium (TIGMIC)"/>
            <person name="Jia N."/>
            <person name="Wang J."/>
            <person name="Shi W."/>
            <person name="Du L."/>
            <person name="Sun Y."/>
            <person name="Zhan W."/>
            <person name="Jiang J.F."/>
            <person name="Wang Q."/>
            <person name="Zhang B."/>
            <person name="Ji P."/>
            <person name="Bell-Sakyi L."/>
            <person name="Cui X.M."/>
            <person name="Yuan T.T."/>
            <person name="Jiang B.G."/>
            <person name="Yang W.F."/>
            <person name="Lam T.T."/>
            <person name="Chang Q.C."/>
            <person name="Ding S.J."/>
            <person name="Wang X.J."/>
            <person name="Zhu J.G."/>
            <person name="Ruan X.D."/>
            <person name="Zhao L."/>
            <person name="Wei J.T."/>
            <person name="Ye R.Z."/>
            <person name="Que T.C."/>
            <person name="Du C.H."/>
            <person name="Zhou Y.H."/>
            <person name="Cheng J.X."/>
            <person name="Dai P.F."/>
            <person name="Guo W.B."/>
            <person name="Han X.H."/>
            <person name="Huang E.J."/>
            <person name="Li L.F."/>
            <person name="Wei W."/>
            <person name="Gao Y.C."/>
            <person name="Liu J.Z."/>
            <person name="Shao H.Z."/>
            <person name="Wang X."/>
            <person name="Wang C.C."/>
            <person name="Yang T.C."/>
            <person name="Huo Q.B."/>
            <person name="Li W."/>
            <person name="Chen H.Y."/>
            <person name="Chen S.E."/>
            <person name="Zhou L.G."/>
            <person name="Ni X.B."/>
            <person name="Tian J.H."/>
            <person name="Sheng Y."/>
            <person name="Liu T."/>
            <person name="Pan Y.S."/>
            <person name="Xia L.Y."/>
            <person name="Li J."/>
            <person name="Zhao F."/>
            <person name="Cao W.C."/>
        </authorList>
    </citation>
    <scope>NUCLEOTIDE SEQUENCE [LARGE SCALE GENOMIC DNA]</scope>
    <source>
        <strain evidence="1">Iper-2018</strain>
    </source>
</reference>
<name>A0AC60NTM6_IXOPE</name>
<comment type="caution">
    <text evidence="1">The sequence shown here is derived from an EMBL/GenBank/DDBJ whole genome shotgun (WGS) entry which is preliminary data.</text>
</comment>
<dbReference type="EMBL" id="JABSTQ010011517">
    <property type="protein sequence ID" value="KAG0410486.1"/>
    <property type="molecule type" value="Genomic_DNA"/>
</dbReference>
<organism evidence="1 2">
    <name type="scientific">Ixodes persulcatus</name>
    <name type="common">Taiga tick</name>
    <dbReference type="NCBI Taxonomy" id="34615"/>
    <lineage>
        <taxon>Eukaryota</taxon>
        <taxon>Metazoa</taxon>
        <taxon>Ecdysozoa</taxon>
        <taxon>Arthropoda</taxon>
        <taxon>Chelicerata</taxon>
        <taxon>Arachnida</taxon>
        <taxon>Acari</taxon>
        <taxon>Parasitiformes</taxon>
        <taxon>Ixodida</taxon>
        <taxon>Ixodoidea</taxon>
        <taxon>Ixodidae</taxon>
        <taxon>Ixodinae</taxon>
        <taxon>Ixodes</taxon>
    </lineage>
</organism>
<evidence type="ECO:0000313" key="1">
    <source>
        <dbReference type="EMBL" id="KAG0410486.1"/>
    </source>
</evidence>
<protein>
    <submittedName>
        <fullName evidence="1">Uncharacterized protein</fullName>
    </submittedName>
</protein>
<keyword evidence="2" id="KW-1185">Reference proteome</keyword>
<proteinExistence type="predicted"/>
<dbReference type="Proteomes" id="UP000805193">
    <property type="component" value="Unassembled WGS sequence"/>
</dbReference>
<evidence type="ECO:0000313" key="2">
    <source>
        <dbReference type="Proteomes" id="UP000805193"/>
    </source>
</evidence>
<accession>A0AC60NTM6</accession>
<sequence>MAQRHLSDWGSPTVSWTSASLHHNSAHDGNLNVAAGVVIISRSLSLPQALRALRLGPAESSIGTDIACTSKTLSQMVQVPVSRLNPDLLYLKLGARRRQAQNRSKRTRRMGDIQRYMKIDAAPERVVLLTDSRAALQILSNLLDAPPIAHIIAFKIESLEKNGWTKAYYGCHLIVESRAMKGPTESQLRHISSRTALFSCRRSTRPGFSLHVKRKKRHPDPGVAGGNPPPPVLAKLTFTASWLYHIKCVDSPNCQTCQVPEDIEHLLCDGSIFDAQRSRLHLELRQIGAAKQSLSHLLFPPGPRGIATKTFALLLTFLEDTAAIFTIEYRSPLIKAMQDESEGDRGRSAKFPEQRTRLRVRRFCRGCLEEFQIVQPASAASRDDSVPLLRCHRATQQRLVALSLHGARCRRG</sequence>
<gene>
    <name evidence="1" type="ORF">HPB47_012409</name>
</gene>